<evidence type="ECO:0000313" key="23">
    <source>
        <dbReference type="EMBL" id="GFG31902.1"/>
    </source>
</evidence>
<dbReference type="GO" id="GO:0043066">
    <property type="term" value="P:negative regulation of apoptotic process"/>
    <property type="evidence" value="ECO:0007669"/>
    <property type="project" value="TreeGrafter"/>
</dbReference>
<dbReference type="Gene3D" id="2.10.220.10">
    <property type="entry name" value="Hormone Receptor, Insulin-like Growth Factor Receptor 1, Chain A, domain 2"/>
    <property type="match status" value="3"/>
</dbReference>
<dbReference type="InterPro" id="IPR032778">
    <property type="entry name" value="GF_recep_IV"/>
</dbReference>
<dbReference type="FunFam" id="2.10.220.10:FF:000001">
    <property type="entry name" value="Receptor protein-tyrosine kinase"/>
    <property type="match status" value="1"/>
</dbReference>
<evidence type="ECO:0000256" key="3">
    <source>
        <dbReference type="ARBA" id="ARBA00022473"/>
    </source>
</evidence>
<evidence type="ECO:0000256" key="7">
    <source>
        <dbReference type="ARBA" id="ARBA00022741"/>
    </source>
</evidence>
<dbReference type="InterPro" id="IPR008266">
    <property type="entry name" value="Tyr_kinase_AS"/>
</dbReference>
<dbReference type="SUPFAM" id="SSF57184">
    <property type="entry name" value="Growth factor receptor domain"/>
    <property type="match status" value="3"/>
</dbReference>
<feature type="transmembrane region" description="Helical" evidence="21">
    <location>
        <begin position="815"/>
        <end position="838"/>
    </location>
</feature>
<evidence type="ECO:0000256" key="11">
    <source>
        <dbReference type="ARBA" id="ARBA00023136"/>
    </source>
</evidence>
<feature type="domain" description="Protein kinase" evidence="22">
    <location>
        <begin position="884"/>
        <end position="1141"/>
    </location>
</feature>
<evidence type="ECO:0000256" key="6">
    <source>
        <dbReference type="ARBA" id="ARBA00022692"/>
    </source>
</evidence>
<dbReference type="Pfam" id="PF00757">
    <property type="entry name" value="Furin-like"/>
    <property type="match status" value="1"/>
</dbReference>
<evidence type="ECO:0000256" key="17">
    <source>
        <dbReference type="PIRSR" id="PIRSR000619-1"/>
    </source>
</evidence>
<dbReference type="Pfam" id="PF01030">
    <property type="entry name" value="Recep_L_domain"/>
    <property type="match status" value="2"/>
</dbReference>
<evidence type="ECO:0000256" key="16">
    <source>
        <dbReference type="ARBA" id="ARBA00074007"/>
    </source>
</evidence>
<evidence type="ECO:0000256" key="21">
    <source>
        <dbReference type="SAM" id="Phobius"/>
    </source>
</evidence>
<dbReference type="EMBL" id="BLKM01000338">
    <property type="protein sequence ID" value="GFG31902.1"/>
    <property type="molecule type" value="Genomic_DNA"/>
</dbReference>
<dbReference type="GO" id="GO:0004714">
    <property type="term" value="F:transmembrane receptor protein tyrosine kinase activity"/>
    <property type="evidence" value="ECO:0007669"/>
    <property type="project" value="UniProtKB-EC"/>
</dbReference>
<dbReference type="FunFam" id="2.10.220.10:FF:000002">
    <property type="entry name" value="Receptor protein-tyrosine kinase"/>
    <property type="match status" value="1"/>
</dbReference>
<keyword evidence="9 18" id="KW-0067">ATP-binding</keyword>
<dbReference type="PRINTS" id="PR00109">
    <property type="entry name" value="TYRKINASE"/>
</dbReference>
<dbReference type="SUPFAM" id="SSF56112">
    <property type="entry name" value="Protein kinase-like (PK-like)"/>
    <property type="match status" value="1"/>
</dbReference>
<comment type="subcellular location">
    <subcellularLocation>
        <location evidence="1">Membrane</location>
        <topology evidence="1">Single-pass type I membrane protein</topology>
    </subcellularLocation>
</comment>
<dbReference type="Pfam" id="PF14843">
    <property type="entry name" value="GF_recep_IV"/>
    <property type="match status" value="1"/>
</dbReference>
<dbReference type="FunFam" id="3.80.20.20:FF:000009">
    <property type="entry name" value="Receptor protein-tyrosine kinase"/>
    <property type="match status" value="1"/>
</dbReference>
<feature type="transmembrane region" description="Helical" evidence="21">
    <location>
        <begin position="18"/>
        <end position="35"/>
    </location>
</feature>
<dbReference type="PANTHER" id="PTHR24416:SF566">
    <property type="entry name" value="EPIDERMAL GROWTH FACTOR RECEPTOR"/>
    <property type="match status" value="1"/>
</dbReference>
<dbReference type="InterPro" id="IPR000719">
    <property type="entry name" value="Prot_kinase_dom"/>
</dbReference>
<dbReference type="SMART" id="SM00219">
    <property type="entry name" value="TyrKc"/>
    <property type="match status" value="1"/>
</dbReference>
<accession>A0A6L2PL84</accession>
<evidence type="ECO:0000256" key="13">
    <source>
        <dbReference type="ARBA" id="ARBA00023170"/>
    </source>
</evidence>
<keyword evidence="4" id="KW-0597">Phosphoprotein</keyword>
<dbReference type="InterPro" id="IPR009030">
    <property type="entry name" value="Growth_fac_rcpt_cys_sf"/>
</dbReference>
<dbReference type="PANTHER" id="PTHR24416">
    <property type="entry name" value="TYROSINE-PROTEIN KINASE RECEPTOR"/>
    <property type="match status" value="1"/>
</dbReference>
<keyword evidence="3" id="KW-0217">Developmental protein</keyword>
<keyword evidence="11 21" id="KW-0472">Membrane</keyword>
<dbReference type="Pfam" id="PF07714">
    <property type="entry name" value="PK_Tyr_Ser-Thr"/>
    <property type="match status" value="1"/>
</dbReference>
<dbReference type="GO" id="GO:0038127">
    <property type="term" value="P:ERBB signaling pathway"/>
    <property type="evidence" value="ECO:0007669"/>
    <property type="project" value="UniProtKB-ARBA"/>
</dbReference>
<dbReference type="SMART" id="SM00261">
    <property type="entry name" value="FU"/>
    <property type="match status" value="7"/>
</dbReference>
<protein>
    <recommendedName>
        <fullName evidence="16">Epidermal growth factor receptor</fullName>
        <ecNumber evidence="2">2.7.10.1</ecNumber>
    </recommendedName>
</protein>
<dbReference type="FunCoup" id="A0A6L2PL84">
    <property type="interactions" value="528"/>
</dbReference>
<dbReference type="Gene3D" id="3.80.20.20">
    <property type="entry name" value="Receptor L-domain"/>
    <property type="match status" value="2"/>
</dbReference>
<dbReference type="PROSITE" id="PS00109">
    <property type="entry name" value="PROTEIN_KINASE_TYR"/>
    <property type="match status" value="1"/>
</dbReference>
<dbReference type="PROSITE" id="PS50011">
    <property type="entry name" value="PROTEIN_KINASE_DOM"/>
    <property type="match status" value="1"/>
</dbReference>
<dbReference type="GO" id="GO:0008284">
    <property type="term" value="P:positive regulation of cell population proliferation"/>
    <property type="evidence" value="ECO:0007669"/>
    <property type="project" value="TreeGrafter"/>
</dbReference>
<evidence type="ECO:0000256" key="1">
    <source>
        <dbReference type="ARBA" id="ARBA00004479"/>
    </source>
</evidence>
<dbReference type="EC" id="2.7.10.1" evidence="2"/>
<feature type="region of interest" description="Disordered" evidence="20">
    <location>
        <begin position="1205"/>
        <end position="1243"/>
    </location>
</feature>
<evidence type="ECO:0000256" key="12">
    <source>
        <dbReference type="ARBA" id="ARBA00023137"/>
    </source>
</evidence>
<dbReference type="OrthoDB" id="6219513at2759"/>
<dbReference type="GO" id="GO:0005524">
    <property type="term" value="F:ATP binding"/>
    <property type="evidence" value="ECO:0007669"/>
    <property type="project" value="UniProtKB-UniRule"/>
</dbReference>
<dbReference type="CDD" id="cd05057">
    <property type="entry name" value="PTKc_EGFR_like"/>
    <property type="match status" value="1"/>
</dbReference>
<evidence type="ECO:0000256" key="8">
    <source>
        <dbReference type="ARBA" id="ARBA00022777"/>
    </source>
</evidence>
<dbReference type="PROSITE" id="PS00107">
    <property type="entry name" value="PROTEIN_KINASE_ATP"/>
    <property type="match status" value="1"/>
</dbReference>
<dbReference type="FunFam" id="3.30.200.20:FF:000422">
    <property type="entry name" value="Receptor protein-tyrosine kinase"/>
    <property type="match status" value="1"/>
</dbReference>
<keyword evidence="24" id="KW-1185">Reference proteome</keyword>
<evidence type="ECO:0000256" key="15">
    <source>
        <dbReference type="ARBA" id="ARBA00051243"/>
    </source>
</evidence>
<feature type="compositionally biased region" description="Low complexity" evidence="20">
    <location>
        <begin position="1205"/>
        <end position="1217"/>
    </location>
</feature>
<feature type="binding site" evidence="18">
    <location>
        <begin position="890"/>
        <end position="898"/>
    </location>
    <ligand>
        <name>ATP</name>
        <dbReference type="ChEBI" id="CHEBI:30616"/>
    </ligand>
</feature>
<dbReference type="Gene3D" id="3.30.200.20">
    <property type="entry name" value="Phosphorylase Kinase, domain 1"/>
    <property type="match status" value="1"/>
</dbReference>
<keyword evidence="5" id="KW-0808">Transferase</keyword>
<dbReference type="InterPro" id="IPR011009">
    <property type="entry name" value="Kinase-like_dom_sf"/>
</dbReference>
<evidence type="ECO:0000256" key="18">
    <source>
        <dbReference type="PIRSR" id="PIRSR000619-2"/>
    </source>
</evidence>
<name>A0A6L2PL84_COPFO</name>
<dbReference type="GO" id="GO:0022008">
    <property type="term" value="P:neurogenesis"/>
    <property type="evidence" value="ECO:0007669"/>
    <property type="project" value="TreeGrafter"/>
</dbReference>
<feature type="active site" description="Proton acceptor" evidence="17">
    <location>
        <position position="1009"/>
    </location>
</feature>
<feature type="region of interest" description="Disordered" evidence="20">
    <location>
        <begin position="1421"/>
        <end position="1440"/>
    </location>
</feature>
<evidence type="ECO:0000256" key="20">
    <source>
        <dbReference type="SAM" id="MobiDB-lite"/>
    </source>
</evidence>
<dbReference type="Gene3D" id="1.10.510.10">
    <property type="entry name" value="Transferase(Phosphotransferase) domain 1"/>
    <property type="match status" value="1"/>
</dbReference>
<dbReference type="InterPro" id="IPR006211">
    <property type="entry name" value="Furin-like_Cys-rich_dom"/>
</dbReference>
<evidence type="ECO:0000256" key="14">
    <source>
        <dbReference type="ARBA" id="ARBA00023180"/>
    </source>
</evidence>
<dbReference type="InParanoid" id="A0A6L2PL84"/>
<feature type="non-terminal residue" evidence="23">
    <location>
        <position position="1"/>
    </location>
</feature>
<evidence type="ECO:0000256" key="10">
    <source>
        <dbReference type="ARBA" id="ARBA00022989"/>
    </source>
</evidence>
<dbReference type="InterPro" id="IPR020635">
    <property type="entry name" value="Tyr_kinase_cat_dom"/>
</dbReference>
<dbReference type="Proteomes" id="UP000502823">
    <property type="component" value="Unassembled WGS sequence"/>
</dbReference>
<dbReference type="InterPro" id="IPR006212">
    <property type="entry name" value="Furin_repeat"/>
</dbReference>
<dbReference type="PIRSF" id="PIRSF000619">
    <property type="entry name" value="TyrPK_EGF-R"/>
    <property type="match status" value="1"/>
</dbReference>
<evidence type="ECO:0000256" key="19">
    <source>
        <dbReference type="PROSITE-ProRule" id="PRU10141"/>
    </source>
</evidence>
<sequence>LRGCQGVATMTAAVGNNWLVLVFSTVALASTILLADRSSEFVKGKICIGTNGRMSVPSNREHHYRNLRDRYTNCTYVDGNLELTWLKDENQDLSFLQYIREVTGYVLISHVDVPRIVLPRLQIIRGRTLFKLNIYDKDFALLVTLSKMNNLEMPALRDILAGSVGLFNNYNLCHIKTINWDEIITGQEAKYVYVYNFSLPERSCSPCHNSCKEGCWGEGPENCQRFSKTTCSPQCFQGRCFGPNPRECCHLFCAGGCTGPKQSDCLACRNFYDDGVCTQECPAMQRYNPTTYSWEANPQGKYAYGATCVKKCPEHLLKDNGACVRSCPSKKKAVNGECVPCDGPCPKTCDGVNEIHSGNIDSFRDCTIIEGSLTILDQSFKGFQQVYNNFSFGPRYQQMHPDRLEVFSTLKEVTGYVNIQGDHPDFTNLSYFRNLETIGGRALTEYFASLYIVKTSLKSLGLRSLKKIHSGSVAILENKELCFAQGISWDKIKKSSEHETLLQNNKPLHECEKAGLVCDAECSADGCWGPGPDQCLSCAHFRLGNRCLPDCDSVSGMYKAAPNVCMLCHEECNSTCHGPGPGNCTDCKHVKDGPFCTTVCPTSKYDASGECRPCHENCVDGCKGPENTIGDKGCNSCEKAIINGDVNERCLRKNESCPDGYYYEWVGPQEHGALKPLAGKAVCRKCHPRCRICSGYGFHEQVCQECMQYKRGEQCEDECPPDHYADEATQECVQCHYECRGCHGPGPSNCDACRNYKIYAGGVKGDNATAFNCTGICPSEVPHKIFSPDGNDEPYCSIEPAGASFLLGEADNMPAILGGASVFAVVLLVLVAGMFFYWRQRAKAKENAVKMTMVLTGLEDNEPLRPTNVKPNLAKLRIVKEAEMRKGGILGYGAFGTVYKGVWVPEGENVKIPVAIKVLREGTGANTSKEFLEEAYIMATVEHPNLLKLLAVCMTSQMMLVTQLMPLGCLLDYVRSNRDKIGSKPLLNWCTQIAKGMAYLEEKRLVHRDLAARNVLVQTPNCVKITDFGLAKLLDINEDEYKAAGGKMPIKWLALECIQHRIFTHKSDVWSFGVTVWELLTYGERPYENVPARDVPELLEKGERLPQPAICTIDVYMIMIKCWMLDAESRPNFKELADEFAKMARDPGRYLVIQGDRFMRLPSYSSQAHSDEKELICNLSPAMDGPEALMDADEYLQPKSRAPLAPALTTSSSSSSPPRTPIKTCWPVGTPVPAESPTPQNQQNWDRELMRYAGSHSEDPHTAGMRHLNGQPGHHHHVSDSSSSRYCSDPLKLVGNRDCDMLPDECFDSGISSREAQVGGLKLDLPLDEDDYLMPSAQQNQNNTAYMDLIGDSKLPDNDEPRNRSFGHDFFQLGGMPKMSVDNPEYHIMNSDMAAHQNLDARGIPSATDAAQAACSGNIAGQRPYVTQQKSSEEESDHEYYNDFDRLQRELQPLKPLRRNETTV</sequence>
<dbReference type="GO" id="GO:0043235">
    <property type="term" value="C:receptor complex"/>
    <property type="evidence" value="ECO:0007669"/>
    <property type="project" value="TreeGrafter"/>
</dbReference>
<keyword evidence="12" id="KW-0829">Tyrosine-protein kinase</keyword>
<comment type="caution">
    <text evidence="23">The sequence shown here is derived from an EMBL/GenBank/DDBJ whole genome shotgun (WGS) entry which is preliminary data.</text>
</comment>
<evidence type="ECO:0000259" key="22">
    <source>
        <dbReference type="PROSITE" id="PS50011"/>
    </source>
</evidence>
<evidence type="ECO:0000313" key="24">
    <source>
        <dbReference type="Proteomes" id="UP000502823"/>
    </source>
</evidence>
<keyword evidence="7 19" id="KW-0547">Nucleotide-binding</keyword>
<keyword evidence="10 21" id="KW-1133">Transmembrane helix</keyword>
<feature type="region of interest" description="Disordered" evidence="20">
    <location>
        <begin position="1255"/>
        <end position="1285"/>
    </location>
</feature>
<dbReference type="SUPFAM" id="SSF52058">
    <property type="entry name" value="L domain-like"/>
    <property type="match status" value="2"/>
</dbReference>
<keyword evidence="8" id="KW-0418">Kinase</keyword>
<organism evidence="23 24">
    <name type="scientific">Coptotermes formosanus</name>
    <name type="common">Formosan subterranean termite</name>
    <dbReference type="NCBI Taxonomy" id="36987"/>
    <lineage>
        <taxon>Eukaryota</taxon>
        <taxon>Metazoa</taxon>
        <taxon>Ecdysozoa</taxon>
        <taxon>Arthropoda</taxon>
        <taxon>Hexapoda</taxon>
        <taxon>Insecta</taxon>
        <taxon>Pterygota</taxon>
        <taxon>Neoptera</taxon>
        <taxon>Polyneoptera</taxon>
        <taxon>Dictyoptera</taxon>
        <taxon>Blattodea</taxon>
        <taxon>Blattoidea</taxon>
        <taxon>Termitoidae</taxon>
        <taxon>Rhinotermitidae</taxon>
        <taxon>Coptotermes</taxon>
    </lineage>
</organism>
<dbReference type="GO" id="GO:0009925">
    <property type="term" value="C:basal plasma membrane"/>
    <property type="evidence" value="ECO:0007669"/>
    <property type="project" value="TreeGrafter"/>
</dbReference>
<reference evidence="24" key="1">
    <citation type="submission" date="2020-01" db="EMBL/GenBank/DDBJ databases">
        <title>Draft genome sequence of the Termite Coptotermes fromosanus.</title>
        <authorList>
            <person name="Itakura S."/>
            <person name="Yosikawa Y."/>
            <person name="Umezawa K."/>
        </authorList>
    </citation>
    <scope>NUCLEOTIDE SEQUENCE [LARGE SCALE GENOMIC DNA]</scope>
</reference>
<dbReference type="InterPro" id="IPR001245">
    <property type="entry name" value="Ser-Thr/Tyr_kinase_cat_dom"/>
</dbReference>
<dbReference type="InterPro" id="IPR050122">
    <property type="entry name" value="RTK"/>
</dbReference>
<comment type="catalytic activity">
    <reaction evidence="15">
        <text>L-tyrosyl-[protein] + ATP = O-phospho-L-tyrosyl-[protein] + ADP + H(+)</text>
        <dbReference type="Rhea" id="RHEA:10596"/>
        <dbReference type="Rhea" id="RHEA-COMP:10136"/>
        <dbReference type="Rhea" id="RHEA-COMP:20101"/>
        <dbReference type="ChEBI" id="CHEBI:15378"/>
        <dbReference type="ChEBI" id="CHEBI:30616"/>
        <dbReference type="ChEBI" id="CHEBI:46858"/>
        <dbReference type="ChEBI" id="CHEBI:61978"/>
        <dbReference type="ChEBI" id="CHEBI:456216"/>
        <dbReference type="EC" id="2.7.10.1"/>
    </reaction>
</comment>
<dbReference type="FunFam" id="2.10.220.10:FF:000024">
    <property type="entry name" value="Receptor protein-tyrosine kinase"/>
    <property type="match status" value="1"/>
</dbReference>
<gene>
    <name evidence="23" type="ORF">Cfor_02521</name>
</gene>
<dbReference type="InterPro" id="IPR000494">
    <property type="entry name" value="Rcpt_L-dom"/>
</dbReference>
<dbReference type="InterPro" id="IPR016245">
    <property type="entry name" value="Tyr_kinase_EGF/ERB/XmrK_rcpt"/>
</dbReference>
<dbReference type="CDD" id="cd00064">
    <property type="entry name" value="FU"/>
    <property type="match status" value="5"/>
</dbReference>
<keyword evidence="14" id="KW-0325">Glycoprotein</keyword>
<evidence type="ECO:0000256" key="9">
    <source>
        <dbReference type="ARBA" id="ARBA00022840"/>
    </source>
</evidence>
<proteinExistence type="predicted"/>
<dbReference type="FunFam" id="1.10.510.10:FF:000233">
    <property type="entry name" value="receptor tyrosine-protein kinase erbB-3"/>
    <property type="match status" value="1"/>
</dbReference>
<feature type="binding site" evidence="18 19">
    <location>
        <position position="917"/>
    </location>
    <ligand>
        <name>ATP</name>
        <dbReference type="ChEBI" id="CHEBI:30616"/>
    </ligand>
</feature>
<dbReference type="InterPro" id="IPR036941">
    <property type="entry name" value="Rcpt_L-dom_sf"/>
</dbReference>
<evidence type="ECO:0000256" key="4">
    <source>
        <dbReference type="ARBA" id="ARBA00022553"/>
    </source>
</evidence>
<keyword evidence="6 21" id="KW-0812">Transmembrane</keyword>
<evidence type="ECO:0000256" key="2">
    <source>
        <dbReference type="ARBA" id="ARBA00011902"/>
    </source>
</evidence>
<evidence type="ECO:0000256" key="5">
    <source>
        <dbReference type="ARBA" id="ARBA00022679"/>
    </source>
</evidence>
<dbReference type="InterPro" id="IPR017441">
    <property type="entry name" value="Protein_kinase_ATP_BS"/>
</dbReference>
<dbReference type="GO" id="GO:0009966">
    <property type="term" value="P:regulation of signal transduction"/>
    <property type="evidence" value="ECO:0007669"/>
    <property type="project" value="UniProtKB-ARBA"/>
</dbReference>
<keyword evidence="13" id="KW-0675">Receptor</keyword>